<comment type="caution">
    <text evidence="2">The sequence shown here is derived from an EMBL/GenBank/DDBJ whole genome shotgun (WGS) entry which is preliminary data.</text>
</comment>
<dbReference type="Proteomes" id="UP001066276">
    <property type="component" value="Chromosome 8"/>
</dbReference>
<evidence type="ECO:0000256" key="1">
    <source>
        <dbReference type="SAM" id="MobiDB-lite"/>
    </source>
</evidence>
<gene>
    <name evidence="2" type="ORF">NDU88_008586</name>
</gene>
<sequence>MRKQNRQQQPPQDTAAGEGLPLPNRRDVAGPGQLARPRNRGAPCPKPGTSRGRQRADSPEQRRQQPEEEGSGDPQRSTDPDDQEVPLSQYRSGWCSACEADSWQLKQHRKRRLSQFRFPLL</sequence>
<dbReference type="AlphaFoldDB" id="A0AAV7NWN5"/>
<accession>A0AAV7NWN5</accession>
<feature type="compositionally biased region" description="Polar residues" evidence="1">
    <location>
        <begin position="1"/>
        <end position="12"/>
    </location>
</feature>
<evidence type="ECO:0000313" key="3">
    <source>
        <dbReference type="Proteomes" id="UP001066276"/>
    </source>
</evidence>
<dbReference type="EMBL" id="JANPWB010000012">
    <property type="protein sequence ID" value="KAJ1120417.1"/>
    <property type="molecule type" value="Genomic_DNA"/>
</dbReference>
<feature type="compositionally biased region" description="Basic and acidic residues" evidence="1">
    <location>
        <begin position="54"/>
        <end position="66"/>
    </location>
</feature>
<organism evidence="2 3">
    <name type="scientific">Pleurodeles waltl</name>
    <name type="common">Iberian ribbed newt</name>
    <dbReference type="NCBI Taxonomy" id="8319"/>
    <lineage>
        <taxon>Eukaryota</taxon>
        <taxon>Metazoa</taxon>
        <taxon>Chordata</taxon>
        <taxon>Craniata</taxon>
        <taxon>Vertebrata</taxon>
        <taxon>Euteleostomi</taxon>
        <taxon>Amphibia</taxon>
        <taxon>Batrachia</taxon>
        <taxon>Caudata</taxon>
        <taxon>Salamandroidea</taxon>
        <taxon>Salamandridae</taxon>
        <taxon>Pleurodelinae</taxon>
        <taxon>Pleurodeles</taxon>
    </lineage>
</organism>
<protein>
    <submittedName>
        <fullName evidence="2">Uncharacterized protein</fullName>
    </submittedName>
</protein>
<reference evidence="2" key="1">
    <citation type="journal article" date="2022" name="bioRxiv">
        <title>Sequencing and chromosome-scale assembly of the giantPleurodeles waltlgenome.</title>
        <authorList>
            <person name="Brown T."/>
            <person name="Elewa A."/>
            <person name="Iarovenko S."/>
            <person name="Subramanian E."/>
            <person name="Araus A.J."/>
            <person name="Petzold A."/>
            <person name="Susuki M."/>
            <person name="Suzuki K.-i.T."/>
            <person name="Hayashi T."/>
            <person name="Toyoda A."/>
            <person name="Oliveira C."/>
            <person name="Osipova E."/>
            <person name="Leigh N.D."/>
            <person name="Simon A."/>
            <person name="Yun M.H."/>
        </authorList>
    </citation>
    <scope>NUCLEOTIDE SEQUENCE</scope>
    <source>
        <strain evidence="2">20211129_DDA</strain>
        <tissue evidence="2">Liver</tissue>
    </source>
</reference>
<evidence type="ECO:0000313" key="2">
    <source>
        <dbReference type="EMBL" id="KAJ1120417.1"/>
    </source>
</evidence>
<proteinExistence type="predicted"/>
<name>A0AAV7NWN5_PLEWA</name>
<keyword evidence="3" id="KW-1185">Reference proteome</keyword>
<feature type="region of interest" description="Disordered" evidence="1">
    <location>
        <begin position="1"/>
        <end position="88"/>
    </location>
</feature>